<dbReference type="InterPro" id="IPR001360">
    <property type="entry name" value="Glyco_hydro_1"/>
</dbReference>
<comment type="similarity">
    <text evidence="2">Belongs to the glycosyl hydrolase 1 family.</text>
</comment>
<evidence type="ECO:0000256" key="1">
    <source>
        <dbReference type="ARBA" id="ARBA00023295"/>
    </source>
</evidence>
<keyword evidence="1" id="KW-0378">Hydrolase</keyword>
<evidence type="ECO:0000313" key="4">
    <source>
        <dbReference type="Proteomes" id="UP001291306"/>
    </source>
</evidence>
<evidence type="ECO:0000256" key="2">
    <source>
        <dbReference type="RuleBase" id="RU003690"/>
    </source>
</evidence>
<dbReference type="InterPro" id="IPR017853">
    <property type="entry name" value="GH"/>
</dbReference>
<protein>
    <submittedName>
        <fullName evidence="3">Family 1 glycosylhydrolase</fullName>
    </submittedName>
</protein>
<organism evidence="3 4">
    <name type="scientific">Clostridium perfringens</name>
    <dbReference type="NCBI Taxonomy" id="1502"/>
    <lineage>
        <taxon>Bacteria</taxon>
        <taxon>Bacillati</taxon>
        <taxon>Bacillota</taxon>
        <taxon>Clostridia</taxon>
        <taxon>Eubacteriales</taxon>
        <taxon>Clostridiaceae</taxon>
        <taxon>Clostridium</taxon>
    </lineage>
</organism>
<dbReference type="EMBL" id="WNVC01000847">
    <property type="protein sequence ID" value="MDZ5000944.1"/>
    <property type="molecule type" value="Genomic_DNA"/>
</dbReference>
<feature type="non-terminal residue" evidence="3">
    <location>
        <position position="162"/>
    </location>
</feature>
<dbReference type="PANTHER" id="PTHR10353">
    <property type="entry name" value="GLYCOSYL HYDROLASE"/>
    <property type="match status" value="1"/>
</dbReference>
<dbReference type="PANTHER" id="PTHR10353:SF122">
    <property type="entry name" value="6-PHOSPHO-BETA-GLUCOSIDASE ASCB-RELATED"/>
    <property type="match status" value="1"/>
</dbReference>
<dbReference type="GO" id="GO:0008422">
    <property type="term" value="F:beta-glucosidase activity"/>
    <property type="evidence" value="ECO:0007669"/>
    <property type="project" value="TreeGrafter"/>
</dbReference>
<dbReference type="Gene3D" id="3.20.20.80">
    <property type="entry name" value="Glycosidases"/>
    <property type="match status" value="1"/>
</dbReference>
<name>A0AAW9IIQ3_CLOPF</name>
<feature type="non-terminal residue" evidence="3">
    <location>
        <position position="1"/>
    </location>
</feature>
<dbReference type="RefSeq" id="WP_322459142.1">
    <property type="nucleotide sequence ID" value="NZ_WNVC01000847.1"/>
</dbReference>
<comment type="caution">
    <text evidence="3">The sequence shown here is derived from an EMBL/GenBank/DDBJ whole genome shotgun (WGS) entry which is preliminary data.</text>
</comment>
<dbReference type="Proteomes" id="UP001291306">
    <property type="component" value="Unassembled WGS sequence"/>
</dbReference>
<accession>A0AAW9IIQ3</accession>
<dbReference type="SUPFAM" id="SSF51445">
    <property type="entry name" value="(Trans)glycosidases"/>
    <property type="match status" value="1"/>
</dbReference>
<dbReference type="AlphaFoldDB" id="A0AAW9IIQ3"/>
<dbReference type="Pfam" id="PF00232">
    <property type="entry name" value="Glyco_hydro_1"/>
    <property type="match status" value="1"/>
</dbReference>
<keyword evidence="1" id="KW-0326">Glycosidase</keyword>
<reference evidence="3" key="1">
    <citation type="submission" date="2019-11" db="EMBL/GenBank/DDBJ databases">
        <title>Characterization of Clostridium perfringens isolates from swine manure treated agricultural soils.</title>
        <authorList>
            <person name="Wushke S.T."/>
        </authorList>
    </citation>
    <scope>NUCLEOTIDE SEQUENCE</scope>
    <source>
        <strain evidence="3">X26</strain>
    </source>
</reference>
<proteinExistence type="inferred from homology"/>
<sequence length="162" mass="19161">IEPIVTISHYEVPYNLVEKYQSWKNRKMIDFYVNYCDALFRRYKDRVKYWMTFNEINVIGYKSFFSTGMNTNNIELIMQMAHHQFVASAKAVSLAHSISSDMKVGMMLMYGPSYPRTCNPLDIMEAIKDVDETYHYSDVQFRCNYSYKSKKLFKSNGIKIVM</sequence>
<evidence type="ECO:0000313" key="3">
    <source>
        <dbReference type="EMBL" id="MDZ5000944.1"/>
    </source>
</evidence>
<gene>
    <name evidence="3" type="ORF">GNF79_18145</name>
</gene>
<dbReference type="GO" id="GO:0005829">
    <property type="term" value="C:cytosol"/>
    <property type="evidence" value="ECO:0007669"/>
    <property type="project" value="TreeGrafter"/>
</dbReference>
<dbReference type="GO" id="GO:0016052">
    <property type="term" value="P:carbohydrate catabolic process"/>
    <property type="evidence" value="ECO:0007669"/>
    <property type="project" value="TreeGrafter"/>
</dbReference>